<dbReference type="EMBL" id="FMZW01000071">
    <property type="protein sequence ID" value="SDF75399.1"/>
    <property type="molecule type" value="Genomic_DNA"/>
</dbReference>
<evidence type="ECO:0000313" key="2">
    <source>
        <dbReference type="EMBL" id="SDF75399.1"/>
    </source>
</evidence>
<sequence>MADRYAWITIACLISIAFTVAAVIALVVL</sequence>
<keyword evidence="1" id="KW-1133">Transmembrane helix</keyword>
<accession>A0A1G7NQ17</accession>
<evidence type="ECO:0000256" key="1">
    <source>
        <dbReference type="SAM" id="Phobius"/>
    </source>
</evidence>
<dbReference type="AlphaFoldDB" id="A0A1G7NQ17"/>
<keyword evidence="1" id="KW-0812">Transmembrane</keyword>
<name>A0A1G7NQ17_9BRAD</name>
<dbReference type="Proteomes" id="UP000199245">
    <property type="component" value="Unassembled WGS sequence"/>
</dbReference>
<reference evidence="2 3" key="1">
    <citation type="submission" date="2016-10" db="EMBL/GenBank/DDBJ databases">
        <authorList>
            <person name="de Groot N.N."/>
        </authorList>
    </citation>
    <scope>NUCLEOTIDE SEQUENCE [LARGE SCALE GENOMIC DNA]</scope>
    <source>
        <strain evidence="2 3">R5</strain>
    </source>
</reference>
<feature type="transmembrane region" description="Helical" evidence="1">
    <location>
        <begin position="6"/>
        <end position="28"/>
    </location>
</feature>
<proteinExistence type="predicted"/>
<gene>
    <name evidence="2" type="ORF">SAMN05216337_107138</name>
</gene>
<organism evidence="2 3">
    <name type="scientific">Bradyrhizobium brasilense</name>
    <dbReference type="NCBI Taxonomy" id="1419277"/>
    <lineage>
        <taxon>Bacteria</taxon>
        <taxon>Pseudomonadati</taxon>
        <taxon>Pseudomonadota</taxon>
        <taxon>Alphaproteobacteria</taxon>
        <taxon>Hyphomicrobiales</taxon>
        <taxon>Nitrobacteraceae</taxon>
        <taxon>Bradyrhizobium</taxon>
    </lineage>
</organism>
<protein>
    <submittedName>
        <fullName evidence="2">Uncharacterized protein</fullName>
    </submittedName>
</protein>
<evidence type="ECO:0000313" key="3">
    <source>
        <dbReference type="Proteomes" id="UP000199245"/>
    </source>
</evidence>
<keyword evidence="1" id="KW-0472">Membrane</keyword>